<comment type="caution">
    <text evidence="3">The sequence shown here is derived from an EMBL/GenBank/DDBJ whole genome shotgun (WGS) entry which is preliminary data.</text>
</comment>
<feature type="signal peptide" evidence="2">
    <location>
        <begin position="1"/>
        <end position="18"/>
    </location>
</feature>
<evidence type="ECO:0000256" key="2">
    <source>
        <dbReference type="SAM" id="SignalP"/>
    </source>
</evidence>
<dbReference type="Proteomes" id="UP000636453">
    <property type="component" value="Unassembled WGS sequence"/>
</dbReference>
<dbReference type="PROSITE" id="PS51257">
    <property type="entry name" value="PROKAR_LIPOPROTEIN"/>
    <property type="match status" value="1"/>
</dbReference>
<feature type="chain" id="PRO_5037043247" description="Lipoprotein" evidence="2">
    <location>
        <begin position="19"/>
        <end position="78"/>
    </location>
</feature>
<accession>A0A918Z8N3</accession>
<keyword evidence="2" id="KW-0732">Signal</keyword>
<feature type="compositionally biased region" description="Basic and acidic residues" evidence="1">
    <location>
        <begin position="21"/>
        <end position="32"/>
    </location>
</feature>
<reference evidence="3" key="1">
    <citation type="journal article" date="2014" name="Int. J. Syst. Evol. Microbiol.">
        <title>Complete genome sequence of Corynebacterium casei LMG S-19264T (=DSM 44701T), isolated from a smear-ripened cheese.</title>
        <authorList>
            <consortium name="US DOE Joint Genome Institute (JGI-PGF)"/>
            <person name="Walter F."/>
            <person name="Albersmeier A."/>
            <person name="Kalinowski J."/>
            <person name="Ruckert C."/>
        </authorList>
    </citation>
    <scope>NUCLEOTIDE SEQUENCE</scope>
    <source>
        <strain evidence="3">KCTC 32020</strain>
    </source>
</reference>
<sequence length="78" mass="8295">MKAVLIPCVLVLCALAAAGCRRPEPDKPDKPVEPQSGARHGELRDAVQRPIDRARRAEAAAEDAAARRRAAIEEAEGG</sequence>
<evidence type="ECO:0008006" key="5">
    <source>
        <dbReference type="Google" id="ProtNLM"/>
    </source>
</evidence>
<organism evidence="3 4">
    <name type="scientific">Vulcaniibacterium thermophilum</name>
    <dbReference type="NCBI Taxonomy" id="1169913"/>
    <lineage>
        <taxon>Bacteria</taxon>
        <taxon>Pseudomonadati</taxon>
        <taxon>Pseudomonadota</taxon>
        <taxon>Gammaproteobacteria</taxon>
        <taxon>Lysobacterales</taxon>
        <taxon>Lysobacteraceae</taxon>
        <taxon>Vulcaniibacterium</taxon>
    </lineage>
</organism>
<dbReference type="RefSeq" id="WP_146475394.1">
    <property type="nucleotide sequence ID" value="NZ_BNCF01000014.1"/>
</dbReference>
<reference evidence="3" key="2">
    <citation type="submission" date="2020-09" db="EMBL/GenBank/DDBJ databases">
        <authorList>
            <person name="Sun Q."/>
            <person name="Kim S."/>
        </authorList>
    </citation>
    <scope>NUCLEOTIDE SEQUENCE</scope>
    <source>
        <strain evidence="3">KCTC 32020</strain>
    </source>
</reference>
<dbReference type="AlphaFoldDB" id="A0A918Z8N3"/>
<evidence type="ECO:0000256" key="1">
    <source>
        <dbReference type="SAM" id="MobiDB-lite"/>
    </source>
</evidence>
<evidence type="ECO:0000313" key="3">
    <source>
        <dbReference type="EMBL" id="GHE40295.1"/>
    </source>
</evidence>
<keyword evidence="4" id="KW-1185">Reference proteome</keyword>
<name>A0A918Z8N3_9GAMM</name>
<evidence type="ECO:0000313" key="4">
    <source>
        <dbReference type="Proteomes" id="UP000636453"/>
    </source>
</evidence>
<feature type="region of interest" description="Disordered" evidence="1">
    <location>
        <begin position="21"/>
        <end position="78"/>
    </location>
</feature>
<proteinExistence type="predicted"/>
<feature type="compositionally biased region" description="Basic and acidic residues" evidence="1">
    <location>
        <begin position="39"/>
        <end position="72"/>
    </location>
</feature>
<dbReference type="EMBL" id="BNCF01000014">
    <property type="protein sequence ID" value="GHE40295.1"/>
    <property type="molecule type" value="Genomic_DNA"/>
</dbReference>
<protein>
    <recommendedName>
        <fullName evidence="5">Lipoprotein</fullName>
    </recommendedName>
</protein>
<gene>
    <name evidence="3" type="ORF">GCM10007167_23020</name>
</gene>